<name>X1NBD2_9ZZZZ</name>
<feature type="non-terminal residue" evidence="1">
    <location>
        <position position="1"/>
    </location>
</feature>
<dbReference type="AlphaFoldDB" id="X1NBD2"/>
<proteinExistence type="predicted"/>
<protein>
    <submittedName>
        <fullName evidence="1">Uncharacterized protein</fullName>
    </submittedName>
</protein>
<gene>
    <name evidence="1" type="ORF">S06H3_24425</name>
</gene>
<organism evidence="1">
    <name type="scientific">marine sediment metagenome</name>
    <dbReference type="NCBI Taxonomy" id="412755"/>
    <lineage>
        <taxon>unclassified sequences</taxon>
        <taxon>metagenomes</taxon>
        <taxon>ecological metagenomes</taxon>
    </lineage>
</organism>
<dbReference type="EMBL" id="BARV01013581">
    <property type="protein sequence ID" value="GAI24145.1"/>
    <property type="molecule type" value="Genomic_DNA"/>
</dbReference>
<accession>X1NBD2</accession>
<sequence length="34" mass="3849">HAQKLGIEALKSHKKARRASWFPPGYMLPGESEK</sequence>
<reference evidence="1" key="1">
    <citation type="journal article" date="2014" name="Front. Microbiol.">
        <title>High frequency of phylogenetically diverse reductive dehalogenase-homologous genes in deep subseafloor sedimentary metagenomes.</title>
        <authorList>
            <person name="Kawai M."/>
            <person name="Futagami T."/>
            <person name="Toyoda A."/>
            <person name="Takaki Y."/>
            <person name="Nishi S."/>
            <person name="Hori S."/>
            <person name="Arai W."/>
            <person name="Tsubouchi T."/>
            <person name="Morono Y."/>
            <person name="Uchiyama I."/>
            <person name="Ito T."/>
            <person name="Fujiyama A."/>
            <person name="Inagaki F."/>
            <person name="Takami H."/>
        </authorList>
    </citation>
    <scope>NUCLEOTIDE SEQUENCE</scope>
    <source>
        <strain evidence="1">Expedition CK06-06</strain>
    </source>
</reference>
<comment type="caution">
    <text evidence="1">The sequence shown here is derived from an EMBL/GenBank/DDBJ whole genome shotgun (WGS) entry which is preliminary data.</text>
</comment>
<evidence type="ECO:0000313" key="1">
    <source>
        <dbReference type="EMBL" id="GAI24145.1"/>
    </source>
</evidence>